<sequence length="416" mass="48106">MLEELSITDINNVHNGNCSNNTGQWTSFNDKYRLSHYRESYCSDVDSLPPLCTKVIDNYRVDSNSMINSNNSNGLINLTRNNPKQMRNMIDKNSDVIDSNNNNDDNASNDETLMNWLLKQFKENGLDNNNNNDLKDDDFYRSDGYEDVHRSTKKTSMINNCHIDDSSSSISSYQATVSNSNKLMAQNDYITSNTNEKCNHNSSNSREQFVHKQHHHFPRMYPPLRDSSVESRKLCNGYKSTSSTMTTTTPTTITTTESTSSSILKEINDTTHQCKMINDLFHQISKKLTCLHEFDEQVIHQLQNASRIINDLQNSIKYSESSLLNPVLHNQLNHHIYRPKMFTPDLSLRRKSGIKHFQKKKVNNFDEKSTIDKQQLDYRSSVDKDDWKSPFLNGRFTSINERRSIHKNSQNHHGDQ</sequence>
<comment type="caution">
    <text evidence="1">The sequence shown here is derived from an EMBL/GenBank/DDBJ whole genome shotgun (WGS) entry which is preliminary data.</text>
</comment>
<evidence type="ECO:0000313" key="1">
    <source>
        <dbReference type="EMBL" id="TNN16852.1"/>
    </source>
</evidence>
<name>A0A4Z2DK59_SCHJA</name>
<organism evidence="1 2">
    <name type="scientific">Schistosoma japonicum</name>
    <name type="common">Blood fluke</name>
    <dbReference type="NCBI Taxonomy" id="6182"/>
    <lineage>
        <taxon>Eukaryota</taxon>
        <taxon>Metazoa</taxon>
        <taxon>Spiralia</taxon>
        <taxon>Lophotrochozoa</taxon>
        <taxon>Platyhelminthes</taxon>
        <taxon>Trematoda</taxon>
        <taxon>Digenea</taxon>
        <taxon>Strigeidida</taxon>
        <taxon>Schistosomatoidea</taxon>
        <taxon>Schistosomatidae</taxon>
        <taxon>Schistosoma</taxon>
    </lineage>
</organism>
<dbReference type="AlphaFoldDB" id="A0A4Z2DK59"/>
<dbReference type="EMBL" id="SKCS01000103">
    <property type="protein sequence ID" value="TNN16852.1"/>
    <property type="molecule type" value="Genomic_DNA"/>
</dbReference>
<gene>
    <name evidence="1" type="ORF">EWB00_000102</name>
</gene>
<accession>A0A4Z2DK59</accession>
<evidence type="ECO:0000313" key="2">
    <source>
        <dbReference type="Proteomes" id="UP000311919"/>
    </source>
</evidence>
<dbReference type="Proteomes" id="UP000311919">
    <property type="component" value="Unassembled WGS sequence"/>
</dbReference>
<proteinExistence type="predicted"/>
<reference evidence="1 2" key="1">
    <citation type="submission" date="2019-03" db="EMBL/GenBank/DDBJ databases">
        <title>An improved genome assembly of the fluke Schistosoma japonicum.</title>
        <authorList>
            <person name="Hu W."/>
            <person name="Luo F."/>
            <person name="Yin M."/>
            <person name="Mo X."/>
            <person name="Sun C."/>
            <person name="Wu Q."/>
            <person name="Zhu B."/>
            <person name="Xiang M."/>
            <person name="Wang J."/>
            <person name="Wang Y."/>
            <person name="Zhang T."/>
            <person name="Xu B."/>
            <person name="Zheng H."/>
            <person name="Feng Z."/>
        </authorList>
    </citation>
    <scope>NUCLEOTIDE SEQUENCE [LARGE SCALE GENOMIC DNA]</scope>
    <source>
        <strain evidence="1">HuSjv2</strain>
        <tissue evidence="1">Worms</tissue>
    </source>
</reference>
<keyword evidence="2" id="KW-1185">Reference proteome</keyword>
<dbReference type="OrthoDB" id="6257954at2759"/>
<protein>
    <submittedName>
        <fullName evidence="1">Uncharacterized protein</fullName>
    </submittedName>
</protein>